<evidence type="ECO:0000313" key="2">
    <source>
        <dbReference type="EMBL" id="KAG5987104.1"/>
    </source>
</evidence>
<protein>
    <submittedName>
        <fullName evidence="2">Uncharacterized protein</fullName>
    </submittedName>
</protein>
<evidence type="ECO:0000313" key="3">
    <source>
        <dbReference type="Proteomes" id="UP000748025"/>
    </source>
</evidence>
<feature type="region of interest" description="Disordered" evidence="1">
    <location>
        <begin position="52"/>
        <end position="79"/>
    </location>
</feature>
<accession>A0A9P7N367</accession>
<proteinExistence type="predicted"/>
<dbReference type="AlphaFoldDB" id="A0A9P7N367"/>
<name>A0A9P7N367_9HYPO</name>
<reference evidence="2" key="1">
    <citation type="journal article" date="2020" name="bioRxiv">
        <title>Whole genome comparisons of ergot fungi reveals the divergence and evolution of species within the genus Claviceps are the result of varying mechanisms driving genome evolution and host range expansion.</title>
        <authorList>
            <person name="Wyka S.A."/>
            <person name="Mondo S.J."/>
            <person name="Liu M."/>
            <person name="Dettman J."/>
            <person name="Nalam V."/>
            <person name="Broders K.D."/>
        </authorList>
    </citation>
    <scope>NUCLEOTIDE SEQUENCE</scope>
    <source>
        <strain evidence="2">CCC 602</strain>
    </source>
</reference>
<keyword evidence="3" id="KW-1185">Reference proteome</keyword>
<sequence length="79" mass="8804">MVIAAAGLRLRTSRAGDEWKRKRVEGQIAAIRMQKLRESECGVYLAQELSGARRKERTGRTLSGRAFPSGHPHWEAEAG</sequence>
<dbReference type="EMBL" id="SRPW01003410">
    <property type="protein sequence ID" value="KAG5987104.1"/>
    <property type="molecule type" value="Genomic_DNA"/>
</dbReference>
<evidence type="ECO:0000256" key="1">
    <source>
        <dbReference type="SAM" id="MobiDB-lite"/>
    </source>
</evidence>
<organism evidence="2 3">
    <name type="scientific">Claviceps pusilla</name>
    <dbReference type="NCBI Taxonomy" id="123648"/>
    <lineage>
        <taxon>Eukaryota</taxon>
        <taxon>Fungi</taxon>
        <taxon>Dikarya</taxon>
        <taxon>Ascomycota</taxon>
        <taxon>Pezizomycotina</taxon>
        <taxon>Sordariomycetes</taxon>
        <taxon>Hypocreomycetidae</taxon>
        <taxon>Hypocreales</taxon>
        <taxon>Clavicipitaceae</taxon>
        <taxon>Claviceps</taxon>
    </lineage>
</organism>
<gene>
    <name evidence="2" type="ORF">E4U43_005234</name>
</gene>
<dbReference type="Proteomes" id="UP000748025">
    <property type="component" value="Unassembled WGS sequence"/>
</dbReference>
<comment type="caution">
    <text evidence="2">The sequence shown here is derived from an EMBL/GenBank/DDBJ whole genome shotgun (WGS) entry which is preliminary data.</text>
</comment>